<dbReference type="GO" id="GO:0006310">
    <property type="term" value="P:DNA recombination"/>
    <property type="evidence" value="ECO:0007669"/>
    <property type="project" value="UniProtKB-KW"/>
</dbReference>
<evidence type="ECO:0000256" key="3">
    <source>
        <dbReference type="ARBA" id="ARBA00023125"/>
    </source>
</evidence>
<keyword evidence="3" id="KW-0238">DNA-binding</keyword>
<evidence type="ECO:0000259" key="5">
    <source>
        <dbReference type="Pfam" id="PF01385"/>
    </source>
</evidence>
<evidence type="ECO:0000256" key="4">
    <source>
        <dbReference type="ARBA" id="ARBA00023172"/>
    </source>
</evidence>
<evidence type="ECO:0000256" key="1">
    <source>
        <dbReference type="ARBA" id="ARBA00008761"/>
    </source>
</evidence>
<dbReference type="Pfam" id="PF07282">
    <property type="entry name" value="Cas12f1-like_TNB"/>
    <property type="match status" value="1"/>
</dbReference>
<organism evidence="7 8">
    <name type="scientific">Rhodovastum atsumiense</name>
    <dbReference type="NCBI Taxonomy" id="504468"/>
    <lineage>
        <taxon>Bacteria</taxon>
        <taxon>Pseudomonadati</taxon>
        <taxon>Pseudomonadota</taxon>
        <taxon>Alphaproteobacteria</taxon>
        <taxon>Acetobacterales</taxon>
        <taxon>Acetobacteraceae</taxon>
        <taxon>Rhodovastum</taxon>
    </lineage>
</organism>
<comment type="similarity">
    <text evidence="1">In the C-terminal section; belongs to the transposase 35 family.</text>
</comment>
<dbReference type="NCBIfam" id="TIGR01766">
    <property type="entry name" value="IS200/IS605 family accessory protein TnpB-like domain"/>
    <property type="match status" value="1"/>
</dbReference>
<accession>A0A5M6IVU9</accession>
<keyword evidence="8" id="KW-1185">Reference proteome</keyword>
<dbReference type="InterPro" id="IPR001959">
    <property type="entry name" value="Transposase"/>
</dbReference>
<dbReference type="GO" id="GO:0003677">
    <property type="term" value="F:DNA binding"/>
    <property type="evidence" value="ECO:0007669"/>
    <property type="project" value="UniProtKB-KW"/>
</dbReference>
<dbReference type="Proteomes" id="UP000325255">
    <property type="component" value="Unassembled WGS sequence"/>
</dbReference>
<dbReference type="EMBL" id="VWPK01000019">
    <property type="protein sequence ID" value="KAA5611628.1"/>
    <property type="molecule type" value="Genomic_DNA"/>
</dbReference>
<reference evidence="7 8" key="1">
    <citation type="submission" date="2019-09" db="EMBL/GenBank/DDBJ databases">
        <title>Genome sequence of Rhodovastum atsumiense, a diverse member of the Acetobacteraceae family of non-sulfur purple photosynthetic bacteria.</title>
        <authorList>
            <person name="Meyer T."/>
            <person name="Kyndt J."/>
        </authorList>
    </citation>
    <scope>NUCLEOTIDE SEQUENCE [LARGE SCALE GENOMIC DNA]</scope>
    <source>
        <strain evidence="7 8">DSM 21279</strain>
    </source>
</reference>
<evidence type="ECO:0000259" key="6">
    <source>
        <dbReference type="Pfam" id="PF07282"/>
    </source>
</evidence>
<evidence type="ECO:0000313" key="8">
    <source>
        <dbReference type="Proteomes" id="UP000325255"/>
    </source>
</evidence>
<feature type="domain" description="Probable transposase IS891/IS1136/IS1341" evidence="5">
    <location>
        <begin position="159"/>
        <end position="246"/>
    </location>
</feature>
<feature type="domain" description="Cas12f1-like TNB" evidence="6">
    <location>
        <begin position="277"/>
        <end position="343"/>
    </location>
</feature>
<gene>
    <name evidence="7" type="ORF">F1189_13795</name>
</gene>
<dbReference type="Pfam" id="PF01385">
    <property type="entry name" value="OrfB_IS605"/>
    <property type="match status" value="1"/>
</dbReference>
<proteinExistence type="inferred from homology"/>
<keyword evidence="2" id="KW-0815">Transposition</keyword>
<keyword evidence="4" id="KW-0233">DNA recombination</keyword>
<dbReference type="InterPro" id="IPR010095">
    <property type="entry name" value="Cas12f1-like_TNB"/>
</dbReference>
<dbReference type="OrthoDB" id="7867060at2"/>
<comment type="caution">
    <text evidence="7">The sequence shown here is derived from an EMBL/GenBank/DDBJ whole genome shotgun (WGS) entry which is preliminary data.</text>
</comment>
<dbReference type="AlphaFoldDB" id="A0A5M6IVU9"/>
<sequence>MKLTMQVKLLPTAEQAASLLKTMEQFNAACDTLAAIAFSNKCANKVELQKIAYHGIRADFGLSAQMTVRAIAKVVEVYKRDKSIQPSFRPHGAIVYDERILSWKGSDRVSVLTVDGREIMPWVAGAYQHARLDRVRGQADLIYRDGQFFLYVTIDVGDVPPGDPTEYLGVDLGRKNIAADNDGETFSGAHIANLRNRHARLRRKLQKKGTKSAKRLLKRRRAKESRFARDVNHRISKAIVRKAKDTGRGIALEDLKGIRARTTVRRSQRRAHHSWSFHQLRAFLTYKAAMEGVPLVCVDPRNTSRECPCCGMIDKRNRPDRDTFRCIQCGHAGPADTTAAVNISRRGSRHAAERRAA</sequence>
<evidence type="ECO:0000313" key="7">
    <source>
        <dbReference type="EMBL" id="KAA5611628.1"/>
    </source>
</evidence>
<protein>
    <submittedName>
        <fullName evidence="7">IS200/IS605 family element transposase accessory protein TnpB</fullName>
    </submittedName>
</protein>
<evidence type="ECO:0000256" key="2">
    <source>
        <dbReference type="ARBA" id="ARBA00022578"/>
    </source>
</evidence>
<dbReference type="GO" id="GO:0032196">
    <property type="term" value="P:transposition"/>
    <property type="evidence" value="ECO:0007669"/>
    <property type="project" value="UniProtKB-KW"/>
</dbReference>
<dbReference type="NCBIfam" id="NF040570">
    <property type="entry name" value="guided_TnpB"/>
    <property type="match status" value="1"/>
</dbReference>
<name>A0A5M6IVU9_9PROT</name>